<protein>
    <submittedName>
        <fullName evidence="1">Uncharacterized protein</fullName>
    </submittedName>
</protein>
<evidence type="ECO:0000313" key="2">
    <source>
        <dbReference type="Proteomes" id="UP000593575"/>
    </source>
</evidence>
<dbReference type="SUPFAM" id="SSF57850">
    <property type="entry name" value="RING/U-box"/>
    <property type="match status" value="1"/>
</dbReference>
<dbReference type="AlphaFoldDB" id="A0A7J9JKM0"/>
<dbReference type="Gene3D" id="3.30.40.10">
    <property type="entry name" value="Zinc/RING finger domain, C3HC4 (zinc finger)"/>
    <property type="match status" value="1"/>
</dbReference>
<feature type="non-terminal residue" evidence="1">
    <location>
        <position position="148"/>
    </location>
</feature>
<dbReference type="Proteomes" id="UP000593575">
    <property type="component" value="Unassembled WGS sequence"/>
</dbReference>
<reference evidence="1 2" key="1">
    <citation type="journal article" date="2019" name="Genome Biol. Evol.">
        <title>Insights into the evolution of the New World diploid cottons (Gossypium, subgenus Houzingenia) based on genome sequencing.</title>
        <authorList>
            <person name="Grover C.E."/>
            <person name="Arick M.A. 2nd"/>
            <person name="Thrash A."/>
            <person name="Conover J.L."/>
            <person name="Sanders W.S."/>
            <person name="Peterson D.G."/>
            <person name="Frelichowski J.E."/>
            <person name="Scheffler J.A."/>
            <person name="Scheffler B.E."/>
            <person name="Wendel J.F."/>
        </authorList>
    </citation>
    <scope>NUCLEOTIDE SEQUENCE [LARGE SCALE GENOMIC DNA]</scope>
    <source>
        <strain evidence="1">6</strain>
        <tissue evidence="1">Leaf</tissue>
    </source>
</reference>
<dbReference type="InterPro" id="IPR013083">
    <property type="entry name" value="Znf_RING/FYVE/PHD"/>
</dbReference>
<gene>
    <name evidence="1" type="ORF">Goarm_007170</name>
</gene>
<comment type="caution">
    <text evidence="1">The sequence shown here is derived from an EMBL/GenBank/DDBJ whole genome shotgun (WGS) entry which is preliminary data.</text>
</comment>
<dbReference type="EMBL" id="JABFAE010000008">
    <property type="protein sequence ID" value="MBA0834847.1"/>
    <property type="molecule type" value="Genomic_DNA"/>
</dbReference>
<organism evidence="1 2">
    <name type="scientific">Gossypium armourianum</name>
    <dbReference type="NCBI Taxonomy" id="34283"/>
    <lineage>
        <taxon>Eukaryota</taxon>
        <taxon>Viridiplantae</taxon>
        <taxon>Streptophyta</taxon>
        <taxon>Embryophyta</taxon>
        <taxon>Tracheophyta</taxon>
        <taxon>Spermatophyta</taxon>
        <taxon>Magnoliopsida</taxon>
        <taxon>eudicotyledons</taxon>
        <taxon>Gunneridae</taxon>
        <taxon>Pentapetalae</taxon>
        <taxon>rosids</taxon>
        <taxon>malvids</taxon>
        <taxon>Malvales</taxon>
        <taxon>Malvaceae</taxon>
        <taxon>Malvoideae</taxon>
        <taxon>Gossypium</taxon>
    </lineage>
</organism>
<evidence type="ECO:0000313" key="1">
    <source>
        <dbReference type="EMBL" id="MBA0834847.1"/>
    </source>
</evidence>
<accession>A0A7J9JKM0</accession>
<name>A0A7J9JKM0_9ROSI</name>
<proteinExistence type="predicted"/>
<feature type="non-terminal residue" evidence="1">
    <location>
        <position position="1"/>
    </location>
</feature>
<sequence>DDYGVDDHVNDCQVDAAAAAADVHELASEDAVSFDRAAGLEALGWGWEWEVLFNANSLELNPDMDENAEHFFADHDNYICSAELFVQFTENENAYIGGPPAKKYAVKKDESATKECIIPWLVIRNTCPVCHHELPTNDAAYERKEVKN</sequence>
<keyword evidence="2" id="KW-1185">Reference proteome</keyword>